<organism evidence="2 3">
    <name type="scientific">Alkalihalobacterium chitinilyticum</name>
    <dbReference type="NCBI Taxonomy" id="2980103"/>
    <lineage>
        <taxon>Bacteria</taxon>
        <taxon>Bacillati</taxon>
        <taxon>Bacillota</taxon>
        <taxon>Bacilli</taxon>
        <taxon>Bacillales</taxon>
        <taxon>Bacillaceae</taxon>
        <taxon>Alkalihalobacterium</taxon>
    </lineage>
</organism>
<sequence>MPEESYAYVAYFYQEDGTFLSKHNSAHSNTPVGWGLTPIQKKADYMQVVFPLTDVPDDIYLEYWMQGVSHNITVKNSEFAHNRRQGVTIGGAHDVLIANSAFHHMGGAAPELGIDLEAGYNLNHNIHIKENHFYDNARYDLILYDGRNAIVENNHFASTRAIGLAISEPFKYEK</sequence>
<gene>
    <name evidence="2" type="ORF">N7Z68_10450</name>
</gene>
<accession>A0ABT5VEP3</accession>
<evidence type="ECO:0000313" key="2">
    <source>
        <dbReference type="EMBL" id="MDE5413807.1"/>
    </source>
</evidence>
<evidence type="ECO:0000313" key="3">
    <source>
        <dbReference type="Proteomes" id="UP001148125"/>
    </source>
</evidence>
<dbReference type="InterPro" id="IPR012334">
    <property type="entry name" value="Pectin_lyas_fold"/>
</dbReference>
<comment type="caution">
    <text evidence="2">The sequence shown here is derived from an EMBL/GenBank/DDBJ whole genome shotgun (WGS) entry which is preliminary data.</text>
</comment>
<dbReference type="InterPro" id="IPR011050">
    <property type="entry name" value="Pectin_lyase_fold/virulence"/>
</dbReference>
<reference evidence="2" key="1">
    <citation type="submission" date="2024-05" db="EMBL/GenBank/DDBJ databases">
        <title>Alkalihalobacillus sp. strain MEB203 novel alkaliphilic bacterium from Lonar Lake, India.</title>
        <authorList>
            <person name="Joshi A."/>
            <person name="Thite S."/>
            <person name="Mengade P."/>
        </authorList>
    </citation>
    <scope>NUCLEOTIDE SEQUENCE</scope>
    <source>
        <strain evidence="2">MEB 203</strain>
    </source>
</reference>
<name>A0ABT5VEP3_9BACI</name>
<dbReference type="InterPro" id="IPR006626">
    <property type="entry name" value="PbH1"/>
</dbReference>
<dbReference type="RefSeq" id="WP_275118426.1">
    <property type="nucleotide sequence ID" value="NZ_JAOTPO010000006.1"/>
</dbReference>
<dbReference type="EMBL" id="JAOTPO010000006">
    <property type="protein sequence ID" value="MDE5413807.1"/>
    <property type="molecule type" value="Genomic_DNA"/>
</dbReference>
<dbReference type="InterPro" id="IPR039448">
    <property type="entry name" value="Beta_helix"/>
</dbReference>
<dbReference type="Pfam" id="PF13229">
    <property type="entry name" value="Beta_helix"/>
    <property type="match status" value="1"/>
</dbReference>
<proteinExistence type="predicted"/>
<protein>
    <submittedName>
        <fullName evidence="2">Right-handed parallel beta-helix repeat-containing protein</fullName>
    </submittedName>
</protein>
<dbReference type="Gene3D" id="2.160.20.10">
    <property type="entry name" value="Single-stranded right-handed beta-helix, Pectin lyase-like"/>
    <property type="match status" value="1"/>
</dbReference>
<dbReference type="SMART" id="SM00710">
    <property type="entry name" value="PbH1"/>
    <property type="match status" value="4"/>
</dbReference>
<dbReference type="SUPFAM" id="SSF51126">
    <property type="entry name" value="Pectin lyase-like"/>
    <property type="match status" value="1"/>
</dbReference>
<dbReference type="Proteomes" id="UP001148125">
    <property type="component" value="Unassembled WGS sequence"/>
</dbReference>
<evidence type="ECO:0000259" key="1">
    <source>
        <dbReference type="Pfam" id="PF13229"/>
    </source>
</evidence>
<keyword evidence="3" id="KW-1185">Reference proteome</keyword>
<feature type="domain" description="Right handed beta helix" evidence="1">
    <location>
        <begin position="67"/>
        <end position="167"/>
    </location>
</feature>